<gene>
    <name evidence="1" type="ORF">CP98_04982</name>
</gene>
<reference evidence="1 2" key="1">
    <citation type="submission" date="2014-03" db="EMBL/GenBank/DDBJ databases">
        <title>Genome sequence of Sphingobium yanoikuyae B1.</title>
        <authorList>
            <person name="Gan H.M."/>
            <person name="Gan H.Y."/>
            <person name="Savka M.A."/>
        </authorList>
    </citation>
    <scope>NUCLEOTIDE SEQUENCE [LARGE SCALE GENOMIC DNA]</scope>
    <source>
        <strain evidence="1 2">B1</strain>
    </source>
</reference>
<dbReference type="AlphaFoldDB" id="A0A084E6D5"/>
<proteinExistence type="predicted"/>
<name>A0A084E6D5_SPHYA</name>
<dbReference type="eggNOG" id="ENOG50301VI">
    <property type="taxonomic scope" value="Bacteria"/>
</dbReference>
<dbReference type="Proteomes" id="UP000028534">
    <property type="component" value="Unassembled WGS sequence"/>
</dbReference>
<dbReference type="EMBL" id="JGVR01000058">
    <property type="protein sequence ID" value="KEZ13527.1"/>
    <property type="molecule type" value="Genomic_DNA"/>
</dbReference>
<evidence type="ECO:0000313" key="2">
    <source>
        <dbReference type="Proteomes" id="UP000028534"/>
    </source>
</evidence>
<dbReference type="RefSeq" id="WP_037522789.1">
    <property type="nucleotide sequence ID" value="NZ_JGVR01000058.1"/>
</dbReference>
<evidence type="ECO:0000313" key="1">
    <source>
        <dbReference type="EMBL" id="KEZ13527.1"/>
    </source>
</evidence>
<comment type="caution">
    <text evidence="1">The sequence shown here is derived from an EMBL/GenBank/DDBJ whole genome shotgun (WGS) entry which is preliminary data.</text>
</comment>
<organism evidence="1 2">
    <name type="scientific">Sphingobium yanoikuyae</name>
    <name type="common">Sphingomonas yanoikuyae</name>
    <dbReference type="NCBI Taxonomy" id="13690"/>
    <lineage>
        <taxon>Bacteria</taxon>
        <taxon>Pseudomonadati</taxon>
        <taxon>Pseudomonadota</taxon>
        <taxon>Alphaproteobacteria</taxon>
        <taxon>Sphingomonadales</taxon>
        <taxon>Sphingomonadaceae</taxon>
        <taxon>Sphingobium</taxon>
    </lineage>
</organism>
<sequence>MTASLDLTASRNIAWAPTIDLFYEGEDLPLDSASIRMEVRLYPGAGGPPIIAVPGITFQDMAATDDEPRRLRLFPQIAQGALEAFPTGLNEPEPGEADAYSYDIVITYADALQDKLALGRFLLEPGVTLP</sequence>
<accession>A0A084E6D5</accession>
<protein>
    <submittedName>
        <fullName evidence="1">Uncharacterized protein</fullName>
    </submittedName>
</protein>
<dbReference type="PATRIC" id="fig|13690.10.peg.5150"/>